<keyword evidence="1" id="KW-0812">Transmembrane</keyword>
<reference evidence="2 3" key="1">
    <citation type="journal article" date="2019" name="Sci. Rep.">
        <title>Orb-weaving spider Araneus ventricosus genome elucidates the spidroin gene catalogue.</title>
        <authorList>
            <person name="Kono N."/>
            <person name="Nakamura H."/>
            <person name="Ohtoshi R."/>
            <person name="Moran D.A.P."/>
            <person name="Shinohara A."/>
            <person name="Yoshida Y."/>
            <person name="Fujiwara M."/>
            <person name="Mori M."/>
            <person name="Tomita M."/>
            <person name="Arakawa K."/>
        </authorList>
    </citation>
    <scope>NUCLEOTIDE SEQUENCE [LARGE SCALE GENOMIC DNA]</scope>
</reference>
<feature type="transmembrane region" description="Helical" evidence="1">
    <location>
        <begin position="20"/>
        <end position="38"/>
    </location>
</feature>
<evidence type="ECO:0000256" key="1">
    <source>
        <dbReference type="SAM" id="Phobius"/>
    </source>
</evidence>
<evidence type="ECO:0000313" key="3">
    <source>
        <dbReference type="Proteomes" id="UP000499080"/>
    </source>
</evidence>
<evidence type="ECO:0000313" key="2">
    <source>
        <dbReference type="EMBL" id="GBN92677.1"/>
    </source>
</evidence>
<sequence>MRSKWTGELSSWMFSLRFKPGFSFIPSCFLLYRYATFFSRQFRKILSSICTISIVLTKSRAVRNLLGQKVKLKSASGRISTSEIERFWVRYQVSSKIRRICNPGACLSLCGNDSELSFLIYMITS</sequence>
<protein>
    <submittedName>
        <fullName evidence="2">Uncharacterized protein</fullName>
    </submittedName>
</protein>
<dbReference type="AlphaFoldDB" id="A0A4Y2SWQ3"/>
<gene>
    <name evidence="2" type="ORF">AVEN_12967_1</name>
</gene>
<keyword evidence="3" id="KW-1185">Reference proteome</keyword>
<comment type="caution">
    <text evidence="2">The sequence shown here is derived from an EMBL/GenBank/DDBJ whole genome shotgun (WGS) entry which is preliminary data.</text>
</comment>
<keyword evidence="1" id="KW-1133">Transmembrane helix</keyword>
<keyword evidence="1" id="KW-0472">Membrane</keyword>
<accession>A0A4Y2SWQ3</accession>
<name>A0A4Y2SWQ3_ARAVE</name>
<organism evidence="2 3">
    <name type="scientific">Araneus ventricosus</name>
    <name type="common">Orbweaver spider</name>
    <name type="synonym">Epeira ventricosa</name>
    <dbReference type="NCBI Taxonomy" id="182803"/>
    <lineage>
        <taxon>Eukaryota</taxon>
        <taxon>Metazoa</taxon>
        <taxon>Ecdysozoa</taxon>
        <taxon>Arthropoda</taxon>
        <taxon>Chelicerata</taxon>
        <taxon>Arachnida</taxon>
        <taxon>Araneae</taxon>
        <taxon>Araneomorphae</taxon>
        <taxon>Entelegynae</taxon>
        <taxon>Araneoidea</taxon>
        <taxon>Araneidae</taxon>
        <taxon>Araneus</taxon>
    </lineage>
</organism>
<dbReference type="Proteomes" id="UP000499080">
    <property type="component" value="Unassembled WGS sequence"/>
</dbReference>
<proteinExistence type="predicted"/>
<dbReference type="EMBL" id="BGPR01024523">
    <property type="protein sequence ID" value="GBN92677.1"/>
    <property type="molecule type" value="Genomic_DNA"/>
</dbReference>